<sequence length="588" mass="66001">MDRERYKLIVAVDYGTTHTGISFITTNNTDVDKIEIINEWPGSSEVAFKVPSKIAYQSENPHLDFDHWGFNAKPNMNSYTWTKLLLDRNIRLTDFDDSKLEDVFGCGMMRLPPNKSAQEVVTDYLKAIYRYLTEQLSKHFRKEVFDATPMECWLTVPAIWSDAAKAATRAAAIKAGFASRRGDEVKIITEPEAAALAALKPHVGRNALDPISPGEGVLVCDCGGGTVDITTYCIEQVAPKLQFKELCVGIGGKCGSTAIDRNFNQWMIQKFGNAYKDLPPRKRGPGSLFMRSFEEAKKAFGTNSLDSNGAPRKVEIENLNMALVSNEQYDHKQSVLKITTNQVKGFFDPVIDQIIGLIHSQIGDAANKKHDINRIILVGGFGNSSYLNSRLQEWCEKEHKGMKLSCPTQCQSAIARGAVIRGLEFLMPSSRKARRHYGYSVGLPFRDGIDPEKKSYIPIWIDKKYCEGRMEWVGQDIGNDFEMKHELVRCFEGKKEDIFGVLTLFCCSSDTAPEFSDQPGIEKVGEVQVKIPKNDYKYLPTKKRKGVLFKKLEYNVLVNMASEQGTLMVKAMRNGSEIGSTTIKFDHD</sequence>
<dbReference type="InterPro" id="IPR013126">
    <property type="entry name" value="Hsp_70_fam"/>
</dbReference>
<evidence type="ECO:0000313" key="4">
    <source>
        <dbReference type="Proteomes" id="UP000627934"/>
    </source>
</evidence>
<dbReference type="GO" id="GO:0140662">
    <property type="term" value="F:ATP-dependent protein folding chaperone"/>
    <property type="evidence" value="ECO:0007669"/>
    <property type="project" value="InterPro"/>
</dbReference>
<reference evidence="3" key="2">
    <citation type="journal article" date="2018" name="DNA Res.">
        <title>Comparative genome and transcriptome analyses reveal adaptations to opportunistic infections in woody plant degrading pathogens of Botryosphaeriaceae.</title>
        <authorList>
            <person name="Yan J.Y."/>
            <person name="Zhao W.S."/>
            <person name="Chen Z."/>
            <person name="Xing Q.K."/>
            <person name="Zhang W."/>
            <person name="Chethana K.W.T."/>
            <person name="Xue M.F."/>
            <person name="Xu J.P."/>
            <person name="Phillips A.J.L."/>
            <person name="Wang Y."/>
            <person name="Liu J.H."/>
            <person name="Liu M."/>
            <person name="Zhou Y."/>
            <person name="Jayawardena R.S."/>
            <person name="Manawasinghe I.S."/>
            <person name="Huang J.B."/>
            <person name="Qiao G.H."/>
            <person name="Fu C.Y."/>
            <person name="Guo F.F."/>
            <person name="Dissanayake A.J."/>
            <person name="Peng Y.L."/>
            <person name="Hyde K.D."/>
            <person name="Li X.H."/>
        </authorList>
    </citation>
    <scope>NUCLEOTIDE SEQUENCE</scope>
    <source>
        <strain evidence="3">CSS-01s</strain>
    </source>
</reference>
<dbReference type="PRINTS" id="PR00301">
    <property type="entry name" value="HEATSHOCK70"/>
</dbReference>
<proteinExistence type="predicted"/>
<evidence type="ECO:0000256" key="2">
    <source>
        <dbReference type="ARBA" id="ARBA00022840"/>
    </source>
</evidence>
<dbReference type="PANTHER" id="PTHR14187:SF81">
    <property type="entry name" value="HSP70 FAMILY PROTEIN (AFU_ORTHOLOGUE AFUA_4G14040)"/>
    <property type="match status" value="1"/>
</dbReference>
<dbReference type="AlphaFoldDB" id="A0A8H7IQF0"/>
<dbReference type="InterPro" id="IPR043129">
    <property type="entry name" value="ATPase_NBD"/>
</dbReference>
<dbReference type="CDD" id="cd10170">
    <property type="entry name" value="ASKHA_NBD_HSP70"/>
    <property type="match status" value="1"/>
</dbReference>
<keyword evidence="2" id="KW-0067">ATP-binding</keyword>
<dbReference type="GO" id="GO:0005524">
    <property type="term" value="F:ATP binding"/>
    <property type="evidence" value="ECO:0007669"/>
    <property type="project" value="UniProtKB-KW"/>
</dbReference>
<dbReference type="Pfam" id="PF00012">
    <property type="entry name" value="HSP70"/>
    <property type="match status" value="1"/>
</dbReference>
<dbReference type="Gene3D" id="3.30.420.40">
    <property type="match status" value="2"/>
</dbReference>
<dbReference type="EMBL" id="MDYX01000024">
    <property type="protein sequence ID" value="KAF9629605.1"/>
    <property type="molecule type" value="Genomic_DNA"/>
</dbReference>
<accession>A0A8H7IQF0</accession>
<dbReference type="Proteomes" id="UP000627934">
    <property type="component" value="Unassembled WGS sequence"/>
</dbReference>
<name>A0A8H7IQF0_9PEZI</name>
<comment type="caution">
    <text evidence="3">The sequence shown here is derived from an EMBL/GenBank/DDBJ whole genome shotgun (WGS) entry which is preliminary data.</text>
</comment>
<dbReference type="SUPFAM" id="SSF53067">
    <property type="entry name" value="Actin-like ATPase domain"/>
    <property type="match status" value="2"/>
</dbReference>
<evidence type="ECO:0000256" key="1">
    <source>
        <dbReference type="ARBA" id="ARBA00022741"/>
    </source>
</evidence>
<gene>
    <name evidence="3" type="ORF">BFW01_g10808</name>
</gene>
<reference evidence="3" key="1">
    <citation type="submission" date="2016-08" db="EMBL/GenBank/DDBJ databases">
        <authorList>
            <person name="Yan J."/>
        </authorList>
    </citation>
    <scope>NUCLEOTIDE SEQUENCE</scope>
    <source>
        <strain evidence="3">CSS-01s</strain>
    </source>
</reference>
<dbReference type="Gene3D" id="3.90.640.10">
    <property type="entry name" value="Actin, Chain A, domain 4"/>
    <property type="match status" value="1"/>
</dbReference>
<organism evidence="3 4">
    <name type="scientific">Lasiodiplodia theobromae</name>
    <dbReference type="NCBI Taxonomy" id="45133"/>
    <lineage>
        <taxon>Eukaryota</taxon>
        <taxon>Fungi</taxon>
        <taxon>Dikarya</taxon>
        <taxon>Ascomycota</taxon>
        <taxon>Pezizomycotina</taxon>
        <taxon>Dothideomycetes</taxon>
        <taxon>Dothideomycetes incertae sedis</taxon>
        <taxon>Botryosphaeriales</taxon>
        <taxon>Botryosphaeriaceae</taxon>
        <taxon>Lasiodiplodia</taxon>
    </lineage>
</organism>
<protein>
    <submittedName>
        <fullName evidence="3">Hsp70 family protein</fullName>
    </submittedName>
</protein>
<keyword evidence="1" id="KW-0547">Nucleotide-binding</keyword>
<evidence type="ECO:0000313" key="3">
    <source>
        <dbReference type="EMBL" id="KAF9629605.1"/>
    </source>
</evidence>
<dbReference type="PANTHER" id="PTHR14187">
    <property type="entry name" value="ALPHA KINASE/ELONGATION FACTOR 2 KINASE"/>
    <property type="match status" value="1"/>
</dbReference>